<feature type="region of interest" description="Disordered" evidence="7">
    <location>
        <begin position="456"/>
        <end position="606"/>
    </location>
</feature>
<dbReference type="GO" id="GO:0000981">
    <property type="term" value="F:DNA-binding transcription factor activity, RNA polymerase II-specific"/>
    <property type="evidence" value="ECO:0007669"/>
    <property type="project" value="InterPro"/>
</dbReference>
<dbReference type="AlphaFoldDB" id="A0A9Q8QM35"/>
<evidence type="ECO:0000256" key="2">
    <source>
        <dbReference type="ARBA" id="ARBA00022833"/>
    </source>
</evidence>
<evidence type="ECO:0000313" key="10">
    <source>
        <dbReference type="Proteomes" id="UP000829364"/>
    </source>
</evidence>
<feature type="region of interest" description="Disordered" evidence="7">
    <location>
        <begin position="1"/>
        <end position="81"/>
    </location>
</feature>
<dbReference type="Proteomes" id="UP000829364">
    <property type="component" value="Chromosome 7"/>
</dbReference>
<evidence type="ECO:0000259" key="8">
    <source>
        <dbReference type="PROSITE" id="PS50048"/>
    </source>
</evidence>
<dbReference type="KEGG" id="ptkz:JDV02_007628"/>
<name>A0A9Q8QM35_9HYPO</name>
<keyword evidence="5" id="KW-0804">Transcription</keyword>
<dbReference type="SUPFAM" id="SSF57701">
    <property type="entry name" value="Zn2/Cys6 DNA-binding domain"/>
    <property type="match status" value="1"/>
</dbReference>
<keyword evidence="2" id="KW-0862">Zinc</keyword>
<dbReference type="OrthoDB" id="5575144at2759"/>
<evidence type="ECO:0000313" key="9">
    <source>
        <dbReference type="EMBL" id="UNI21656.1"/>
    </source>
</evidence>
<protein>
    <recommendedName>
        <fullName evidence="8">Zn(2)-C6 fungal-type domain-containing protein</fullName>
    </recommendedName>
</protein>
<evidence type="ECO:0000256" key="1">
    <source>
        <dbReference type="ARBA" id="ARBA00022723"/>
    </source>
</evidence>
<feature type="compositionally biased region" description="Polar residues" evidence="7">
    <location>
        <begin position="511"/>
        <end position="548"/>
    </location>
</feature>
<feature type="compositionally biased region" description="Basic and acidic residues" evidence="7">
    <location>
        <begin position="579"/>
        <end position="589"/>
    </location>
</feature>
<dbReference type="CDD" id="cd00067">
    <property type="entry name" value="GAL4"/>
    <property type="match status" value="1"/>
</dbReference>
<dbReference type="GO" id="GO:0003677">
    <property type="term" value="F:DNA binding"/>
    <property type="evidence" value="ECO:0007669"/>
    <property type="project" value="UniProtKB-KW"/>
</dbReference>
<gene>
    <name evidence="9" type="ORF">JDV02_007628</name>
</gene>
<accession>A0A9Q8QM35</accession>
<keyword evidence="1" id="KW-0479">Metal-binding</keyword>
<evidence type="ECO:0000256" key="4">
    <source>
        <dbReference type="ARBA" id="ARBA00023125"/>
    </source>
</evidence>
<keyword evidence="6" id="KW-0539">Nucleus</keyword>
<sequence>MLSVSCSHHATPHPFGHRPDITRGSRGAPDLGWDSKREESERAARVRAYPTPPMSGSPPLPPRIVHEANEYGEGPSRHSGSLAQDVYRDRAAPPQHVDAQLRLPPPLAGYQREPQRVPYVVSRYPGESLQQTPSYASPESHLSRPELYQHQHVAAAGPSSEASYAMVNRGGAPDNQPFASPKSQRKAKGHVASACVPCKRAHLRCDAQRPCSRCLSNGKEDACVDVQHKKRGRPRLRDDRDTRYDALRIPSYTDISAHRPFAVYAPGGLVGQEGDEMSQHRQFHRSFESPVGGTLPIRQYGRPDDVSVYGASPEPVAFLTMGMEFAKTSPAFLKILGVASLTGRRLRDLVVDTDVDSVMLLQNRVVEEQRRREPNYLPPILGGGPALQGLGFTATEISQFVFSIQDRLTFVCPDGYARQFGLHMGLGKEGSFYFVVMLLAVPHGYHYAQVQPSSGASVYSHSGSQRPPPTARATDPAHFDPVRHRLSEGSLQTRSSLGPNLYGGPDALRTSPGSATLFSYATSGRSSIPSGASPTQTTYDPNRSQTPYSAEPARSHGYQLAPIRAQSEHRTTPVAQAWQREERPSRLDIEGLINRPQRSERNPREQ</sequence>
<dbReference type="GO" id="GO:0008270">
    <property type="term" value="F:zinc ion binding"/>
    <property type="evidence" value="ECO:0007669"/>
    <property type="project" value="InterPro"/>
</dbReference>
<feature type="compositionally biased region" description="Basic and acidic residues" evidence="7">
    <location>
        <begin position="475"/>
        <end position="487"/>
    </location>
</feature>
<evidence type="ECO:0000256" key="7">
    <source>
        <dbReference type="SAM" id="MobiDB-lite"/>
    </source>
</evidence>
<evidence type="ECO:0000256" key="3">
    <source>
        <dbReference type="ARBA" id="ARBA00023015"/>
    </source>
</evidence>
<dbReference type="Pfam" id="PF00172">
    <property type="entry name" value="Zn_clus"/>
    <property type="match status" value="1"/>
</dbReference>
<dbReference type="PANTHER" id="PTHR47659:SF4">
    <property type="entry name" value="ZN(II)2CYS6 TRANSCRIPTION FACTOR (EUROFUNG)"/>
    <property type="match status" value="1"/>
</dbReference>
<dbReference type="SMART" id="SM00066">
    <property type="entry name" value="GAL4"/>
    <property type="match status" value="1"/>
</dbReference>
<dbReference type="InterPro" id="IPR001138">
    <property type="entry name" value="Zn2Cys6_DnaBD"/>
</dbReference>
<feature type="compositionally biased region" description="Pro residues" evidence="7">
    <location>
        <begin position="50"/>
        <end position="62"/>
    </location>
</feature>
<feature type="compositionally biased region" description="Polar residues" evidence="7">
    <location>
        <begin position="489"/>
        <end position="498"/>
    </location>
</feature>
<dbReference type="GeneID" id="72069576"/>
<evidence type="ECO:0000256" key="6">
    <source>
        <dbReference type="ARBA" id="ARBA00023242"/>
    </source>
</evidence>
<dbReference type="RefSeq" id="XP_047845137.1">
    <property type="nucleotide sequence ID" value="XM_047989138.1"/>
</dbReference>
<keyword evidence="3" id="KW-0805">Transcription regulation</keyword>
<keyword evidence="4" id="KW-0238">DNA-binding</keyword>
<reference evidence="9" key="1">
    <citation type="submission" date="2021-11" db="EMBL/GenBank/DDBJ databases">
        <title>Purpureocillium_takamizusanense_genome.</title>
        <authorList>
            <person name="Nguyen N.-H."/>
        </authorList>
    </citation>
    <scope>NUCLEOTIDE SEQUENCE</scope>
    <source>
        <strain evidence="9">PT3</strain>
    </source>
</reference>
<dbReference type="EMBL" id="CP086360">
    <property type="protein sequence ID" value="UNI21656.1"/>
    <property type="molecule type" value="Genomic_DNA"/>
</dbReference>
<feature type="domain" description="Zn(2)-C6 fungal-type" evidence="8">
    <location>
        <begin position="194"/>
        <end position="225"/>
    </location>
</feature>
<proteinExistence type="predicted"/>
<dbReference type="Gene3D" id="4.10.240.10">
    <property type="entry name" value="Zn(2)-C6 fungal-type DNA-binding domain"/>
    <property type="match status" value="1"/>
</dbReference>
<dbReference type="PROSITE" id="PS00463">
    <property type="entry name" value="ZN2_CY6_FUNGAL_1"/>
    <property type="match status" value="1"/>
</dbReference>
<dbReference type="PROSITE" id="PS50048">
    <property type="entry name" value="ZN2_CY6_FUNGAL_2"/>
    <property type="match status" value="1"/>
</dbReference>
<organism evidence="9 10">
    <name type="scientific">Purpureocillium takamizusanense</name>
    <dbReference type="NCBI Taxonomy" id="2060973"/>
    <lineage>
        <taxon>Eukaryota</taxon>
        <taxon>Fungi</taxon>
        <taxon>Dikarya</taxon>
        <taxon>Ascomycota</taxon>
        <taxon>Pezizomycotina</taxon>
        <taxon>Sordariomycetes</taxon>
        <taxon>Hypocreomycetidae</taxon>
        <taxon>Hypocreales</taxon>
        <taxon>Ophiocordycipitaceae</taxon>
        <taxon>Purpureocillium</taxon>
    </lineage>
</organism>
<dbReference type="InterPro" id="IPR050335">
    <property type="entry name" value="ERT1_acuK_gluconeogen_tf"/>
</dbReference>
<feature type="compositionally biased region" description="Basic and acidic residues" evidence="7">
    <location>
        <begin position="597"/>
        <end position="606"/>
    </location>
</feature>
<keyword evidence="10" id="KW-1185">Reference proteome</keyword>
<dbReference type="PANTHER" id="PTHR47659">
    <property type="entry name" value="ZN(II)2CYS6 TRANSCRIPTION FACTOR (EUROFUNG)-RELATED"/>
    <property type="match status" value="1"/>
</dbReference>
<evidence type="ECO:0000256" key="5">
    <source>
        <dbReference type="ARBA" id="ARBA00023163"/>
    </source>
</evidence>
<dbReference type="InterPro" id="IPR036864">
    <property type="entry name" value="Zn2-C6_fun-type_DNA-bd_sf"/>
</dbReference>
<feature type="compositionally biased region" description="Basic and acidic residues" evidence="7">
    <location>
        <begin position="33"/>
        <end position="44"/>
    </location>
</feature>